<keyword evidence="3" id="KW-1185">Reference proteome</keyword>
<evidence type="ECO:0000313" key="2">
    <source>
        <dbReference type="EMBL" id="KAK8933472.1"/>
    </source>
</evidence>
<dbReference type="AlphaFoldDB" id="A0AAP0B8C4"/>
<keyword evidence="1" id="KW-0812">Transmembrane</keyword>
<keyword evidence="1" id="KW-0472">Membrane</keyword>
<comment type="caution">
    <text evidence="2">The sequence shown here is derived from an EMBL/GenBank/DDBJ whole genome shotgun (WGS) entry which is preliminary data.</text>
</comment>
<protein>
    <submittedName>
        <fullName evidence="2">Uncharacterized protein</fullName>
    </submittedName>
</protein>
<reference evidence="2 3" key="1">
    <citation type="journal article" date="2022" name="Nat. Plants">
        <title>Genomes of leafy and leafless Platanthera orchids illuminate the evolution of mycoheterotrophy.</title>
        <authorList>
            <person name="Li M.H."/>
            <person name="Liu K.W."/>
            <person name="Li Z."/>
            <person name="Lu H.C."/>
            <person name="Ye Q.L."/>
            <person name="Zhang D."/>
            <person name="Wang J.Y."/>
            <person name="Li Y.F."/>
            <person name="Zhong Z.M."/>
            <person name="Liu X."/>
            <person name="Yu X."/>
            <person name="Liu D.K."/>
            <person name="Tu X.D."/>
            <person name="Liu B."/>
            <person name="Hao Y."/>
            <person name="Liao X.Y."/>
            <person name="Jiang Y.T."/>
            <person name="Sun W.H."/>
            <person name="Chen J."/>
            <person name="Chen Y.Q."/>
            <person name="Ai Y."/>
            <person name="Zhai J.W."/>
            <person name="Wu S.S."/>
            <person name="Zhou Z."/>
            <person name="Hsiao Y.Y."/>
            <person name="Wu W.L."/>
            <person name="Chen Y.Y."/>
            <person name="Lin Y.F."/>
            <person name="Hsu J.L."/>
            <person name="Li C.Y."/>
            <person name="Wang Z.W."/>
            <person name="Zhao X."/>
            <person name="Zhong W.Y."/>
            <person name="Ma X.K."/>
            <person name="Ma L."/>
            <person name="Huang J."/>
            <person name="Chen G.Z."/>
            <person name="Huang M.Z."/>
            <person name="Huang L."/>
            <person name="Peng D.H."/>
            <person name="Luo Y.B."/>
            <person name="Zou S.Q."/>
            <person name="Chen S.P."/>
            <person name="Lan S."/>
            <person name="Tsai W.C."/>
            <person name="Van de Peer Y."/>
            <person name="Liu Z.J."/>
        </authorList>
    </citation>
    <scope>NUCLEOTIDE SEQUENCE [LARGE SCALE GENOMIC DNA]</scope>
    <source>
        <strain evidence="2">Lor287</strain>
    </source>
</reference>
<gene>
    <name evidence="2" type="ORF">KSP39_PZI015760</name>
</gene>
<name>A0AAP0B8C4_9ASPA</name>
<dbReference type="Proteomes" id="UP001418222">
    <property type="component" value="Unassembled WGS sequence"/>
</dbReference>
<dbReference type="EMBL" id="JBBWWQ010000013">
    <property type="protein sequence ID" value="KAK8933472.1"/>
    <property type="molecule type" value="Genomic_DNA"/>
</dbReference>
<evidence type="ECO:0000256" key="1">
    <source>
        <dbReference type="SAM" id="Phobius"/>
    </source>
</evidence>
<feature type="transmembrane region" description="Helical" evidence="1">
    <location>
        <begin position="169"/>
        <end position="195"/>
    </location>
</feature>
<accession>A0AAP0B8C4</accession>
<proteinExistence type="predicted"/>
<sequence length="221" mass="25144">MDIREIYASLMLEAKLGVHQLHTPARPIPTHSGESLLRRASPPTRLLLRRVHNPANSTAPARPPSRRAVNLRRELPARQLPTSFTPPREYTNYTLRRDQFLHTPARAYSGEPHLQLDSYSGECTTQPTPQLRRDHLLGELSTSGESFRRDSFRRASLHHMWIRFNPDSMLFFVSSIDAVFIPIIAFHVSIVAVLVRWPKSLVSLSSETETVGNNGAPKRQR</sequence>
<organism evidence="2 3">
    <name type="scientific">Platanthera zijinensis</name>
    <dbReference type="NCBI Taxonomy" id="2320716"/>
    <lineage>
        <taxon>Eukaryota</taxon>
        <taxon>Viridiplantae</taxon>
        <taxon>Streptophyta</taxon>
        <taxon>Embryophyta</taxon>
        <taxon>Tracheophyta</taxon>
        <taxon>Spermatophyta</taxon>
        <taxon>Magnoliopsida</taxon>
        <taxon>Liliopsida</taxon>
        <taxon>Asparagales</taxon>
        <taxon>Orchidaceae</taxon>
        <taxon>Orchidoideae</taxon>
        <taxon>Orchideae</taxon>
        <taxon>Orchidinae</taxon>
        <taxon>Platanthera</taxon>
    </lineage>
</organism>
<evidence type="ECO:0000313" key="3">
    <source>
        <dbReference type="Proteomes" id="UP001418222"/>
    </source>
</evidence>
<keyword evidence="1" id="KW-1133">Transmembrane helix</keyword>